<dbReference type="Gene3D" id="2.60.40.1180">
    <property type="entry name" value="Golgi alpha-mannosidase II"/>
    <property type="match status" value="1"/>
</dbReference>
<dbReference type="SUPFAM" id="SSF51445">
    <property type="entry name" value="(Trans)glycosidases"/>
    <property type="match status" value="1"/>
</dbReference>
<feature type="signal peptide" evidence="1">
    <location>
        <begin position="1"/>
        <end position="16"/>
    </location>
</feature>
<keyword evidence="4" id="KW-1185">Reference proteome</keyword>
<accession>A0A369KDL3</accession>
<evidence type="ECO:0000256" key="1">
    <source>
        <dbReference type="SAM" id="SignalP"/>
    </source>
</evidence>
<dbReference type="InterPro" id="IPR017853">
    <property type="entry name" value="GH"/>
</dbReference>
<dbReference type="Pfam" id="PF16862">
    <property type="entry name" value="Glyco_hydro_79C"/>
    <property type="match status" value="1"/>
</dbReference>
<dbReference type="InterPro" id="IPR052974">
    <property type="entry name" value="GH79_Enzymes"/>
</dbReference>
<dbReference type="InterPro" id="IPR031728">
    <property type="entry name" value="GlcAase_C"/>
</dbReference>
<reference evidence="3" key="1">
    <citation type="submission" date="2018-04" db="EMBL/GenBank/DDBJ databases">
        <title>Whole genome sequencing of Hypsizygus marmoreus.</title>
        <authorList>
            <person name="Choi I.-G."/>
            <person name="Min B."/>
            <person name="Kim J.-G."/>
            <person name="Kim S."/>
            <person name="Oh Y.-L."/>
            <person name="Kong W.-S."/>
            <person name="Park H."/>
            <person name="Jeong J."/>
            <person name="Song E.-S."/>
        </authorList>
    </citation>
    <scope>NUCLEOTIDE SEQUENCE [LARGE SCALE GENOMIC DNA]</scope>
    <source>
        <strain evidence="3">51987-8</strain>
    </source>
</reference>
<dbReference type="PANTHER" id="PTHR36183">
    <property type="entry name" value="BETA-GLUCURONIDASE"/>
    <property type="match status" value="1"/>
</dbReference>
<dbReference type="InParanoid" id="A0A369KDL3"/>
<name>A0A369KDL3_HYPMA</name>
<dbReference type="PANTHER" id="PTHR36183:SF2">
    <property type="entry name" value="BETA-GLUCURONIDASE C-TERMINAL DOMAIN-CONTAINING PROTEIN"/>
    <property type="match status" value="1"/>
</dbReference>
<evidence type="ECO:0000259" key="2">
    <source>
        <dbReference type="Pfam" id="PF16862"/>
    </source>
</evidence>
<dbReference type="Proteomes" id="UP000076154">
    <property type="component" value="Unassembled WGS sequence"/>
</dbReference>
<sequence>MRRLSFLLSIFSVAHALNISIPRLAPATAPVVSPSLISLSIEMDRWIDWAGTTSRNQFFFNTLDNLKQITGSPPQIRIGANSEDHTDFRQDAEFAQAVFPPPTAVVPYPEASRIVVGDSYYATTRFLPPNTHVTWGVNLGSNNVTAAVLEARSIAKAFSSPGIKSAGIVLDYIEIGNEPDLYKNNGLRPSTYTTSQWVTDWLKFAGNVSTAAGITATSHTKFLGASFAGSSHSTSGFSPQAAFQAGLLTGPGKLISAISQHRYSGSFCTGSGGLLQDLMTKSTIRGNLTVFKPDIEATFAQDLDYILGETNSYACHGAPGVSNTAGAALWTLDYALFATQLKISTVFFHVGIGFKYSLIQPITLTRSTLDGTTLPAPAPAHVQPQYYAAIIAAEAIGKTGNAKITELTINHAQIAGYAFYEGSKLVRAVFINSKAYLPESTTRTSVHLDFGFTGDGATAPASVSVRRLATGRATDVSGVTWGGQSYETSDGRVSGALKVETLPVAAGLDIQETEVVLVEFH</sequence>
<evidence type="ECO:0000313" key="4">
    <source>
        <dbReference type="Proteomes" id="UP000076154"/>
    </source>
</evidence>
<feature type="chain" id="PRO_5016853147" evidence="1">
    <location>
        <begin position="17"/>
        <end position="521"/>
    </location>
</feature>
<comment type="caution">
    <text evidence="3">The sequence shown here is derived from an EMBL/GenBank/DDBJ whole genome shotgun (WGS) entry which is preliminary data.</text>
</comment>
<dbReference type="Gene3D" id="3.20.20.80">
    <property type="entry name" value="Glycosidases"/>
    <property type="match status" value="1"/>
</dbReference>
<organism evidence="3 4">
    <name type="scientific">Hypsizygus marmoreus</name>
    <name type="common">White beech mushroom</name>
    <name type="synonym">Agaricus marmoreus</name>
    <dbReference type="NCBI Taxonomy" id="39966"/>
    <lineage>
        <taxon>Eukaryota</taxon>
        <taxon>Fungi</taxon>
        <taxon>Dikarya</taxon>
        <taxon>Basidiomycota</taxon>
        <taxon>Agaricomycotina</taxon>
        <taxon>Agaricomycetes</taxon>
        <taxon>Agaricomycetidae</taxon>
        <taxon>Agaricales</taxon>
        <taxon>Tricholomatineae</taxon>
        <taxon>Lyophyllaceae</taxon>
        <taxon>Hypsizygus</taxon>
    </lineage>
</organism>
<protein>
    <submittedName>
        <fullName evidence="3">Beta-glucuronidase</fullName>
    </submittedName>
</protein>
<dbReference type="AlphaFoldDB" id="A0A369KDL3"/>
<gene>
    <name evidence="3" type="ORF">Hypma_000126</name>
</gene>
<evidence type="ECO:0000313" key="3">
    <source>
        <dbReference type="EMBL" id="RDB30967.1"/>
    </source>
</evidence>
<proteinExistence type="predicted"/>
<dbReference type="OrthoDB" id="2796951at2759"/>
<feature type="domain" description="Beta-glucuronidase C-terminal" evidence="2">
    <location>
        <begin position="416"/>
        <end position="517"/>
    </location>
</feature>
<keyword evidence="1" id="KW-0732">Signal</keyword>
<dbReference type="EMBL" id="LUEZ02000002">
    <property type="protein sequence ID" value="RDB30967.1"/>
    <property type="molecule type" value="Genomic_DNA"/>
</dbReference>
<dbReference type="InterPro" id="IPR013780">
    <property type="entry name" value="Glyco_hydro_b"/>
</dbReference>